<dbReference type="AlphaFoldDB" id="T1FZL7"/>
<dbReference type="EMBL" id="KB097571">
    <property type="protein sequence ID" value="ESN94717.1"/>
    <property type="molecule type" value="Genomic_DNA"/>
</dbReference>
<evidence type="ECO:0000313" key="15">
    <source>
        <dbReference type="Proteomes" id="UP000015101"/>
    </source>
</evidence>
<dbReference type="HOGENOM" id="CLU_044237_0_1_1"/>
<dbReference type="InterPro" id="IPR007371">
    <property type="entry name" value="TPK_catalytic"/>
</dbReference>
<evidence type="ECO:0000256" key="5">
    <source>
        <dbReference type="ARBA" id="ARBA00022741"/>
    </source>
</evidence>
<evidence type="ECO:0000256" key="11">
    <source>
        <dbReference type="ARBA" id="ARBA00076797"/>
    </source>
</evidence>
<dbReference type="GO" id="GO:0005829">
    <property type="term" value="C:cytosol"/>
    <property type="evidence" value="ECO:0007669"/>
    <property type="project" value="UniProtKB-ARBA"/>
</dbReference>
<dbReference type="GO" id="GO:0030975">
    <property type="term" value="F:thiamine binding"/>
    <property type="evidence" value="ECO:0007669"/>
    <property type="project" value="InterPro"/>
</dbReference>
<comment type="pathway">
    <text evidence="1">Cofactor biosynthesis; thiamine diphosphate biosynthesis; thiamine diphosphate from thiamine: step 1/1.</text>
</comment>
<dbReference type="EnsemblMetazoa" id="HelroT68923">
    <property type="protein sequence ID" value="HelroP68923"/>
    <property type="gene ID" value="HelroG68923"/>
</dbReference>
<dbReference type="SMART" id="SM00983">
    <property type="entry name" value="TPK_B1_binding"/>
    <property type="match status" value="1"/>
</dbReference>
<dbReference type="CTD" id="20214265"/>
<dbReference type="FunCoup" id="T1FZL7">
    <property type="interactions" value="400"/>
</dbReference>
<proteinExistence type="inferred from homology"/>
<dbReference type="Pfam" id="PF04263">
    <property type="entry name" value="TPK_catalytic"/>
    <property type="match status" value="1"/>
</dbReference>
<dbReference type="GO" id="GO:0009229">
    <property type="term" value="P:thiamine diphosphate biosynthetic process"/>
    <property type="evidence" value="ECO:0000318"/>
    <property type="project" value="GO_Central"/>
</dbReference>
<dbReference type="GO" id="GO:0004788">
    <property type="term" value="F:thiamine diphosphokinase activity"/>
    <property type="evidence" value="ECO:0000318"/>
    <property type="project" value="GO_Central"/>
</dbReference>
<feature type="domain" description="Thiamin pyrophosphokinase thiamin-binding" evidence="12">
    <location>
        <begin position="133"/>
        <end position="199"/>
    </location>
</feature>
<sequence length="207" mass="22926">FQAKIRCSADGGTNVLFTYVPASHSEYLPHFIAGDFDSIAPIIKEFYQCKGCDVFCRPDQDNTDFTKCLNILLEKVQQSNSSLDCIIAHVGASQRRFDHQMANINTLYRFSKSSNVFLFIIMCDNVSFILPAGEHEIDVDSALRGKWCSLVPIGSSCTVTTNGLTYNMTNSVLEFGELVSTSNGFDGSPAVKIQNDRPVLWSMGIKI</sequence>
<evidence type="ECO:0000256" key="1">
    <source>
        <dbReference type="ARBA" id="ARBA00005078"/>
    </source>
</evidence>
<organism evidence="14 15">
    <name type="scientific">Helobdella robusta</name>
    <name type="common">Californian leech</name>
    <dbReference type="NCBI Taxonomy" id="6412"/>
    <lineage>
        <taxon>Eukaryota</taxon>
        <taxon>Metazoa</taxon>
        <taxon>Spiralia</taxon>
        <taxon>Lophotrochozoa</taxon>
        <taxon>Annelida</taxon>
        <taxon>Clitellata</taxon>
        <taxon>Hirudinea</taxon>
        <taxon>Rhynchobdellida</taxon>
        <taxon>Glossiphoniidae</taxon>
        <taxon>Helobdella</taxon>
    </lineage>
</organism>
<evidence type="ECO:0000313" key="14">
    <source>
        <dbReference type="EnsemblMetazoa" id="HelroP68923"/>
    </source>
</evidence>
<comment type="catalytic activity">
    <reaction evidence="8">
        <text>thiamine + UTP = thiamine diphosphate + UMP + H(+)</text>
        <dbReference type="Rhea" id="RHEA:79423"/>
        <dbReference type="ChEBI" id="CHEBI:15378"/>
        <dbReference type="ChEBI" id="CHEBI:18385"/>
        <dbReference type="ChEBI" id="CHEBI:46398"/>
        <dbReference type="ChEBI" id="CHEBI:57865"/>
        <dbReference type="ChEBI" id="CHEBI:58937"/>
    </reaction>
    <physiologicalReaction direction="left-to-right" evidence="8">
        <dbReference type="Rhea" id="RHEA:79424"/>
    </physiologicalReaction>
</comment>
<dbReference type="Pfam" id="PF04265">
    <property type="entry name" value="TPK_B1_binding"/>
    <property type="match status" value="1"/>
</dbReference>
<dbReference type="NCBIfam" id="TIGR01378">
    <property type="entry name" value="thi_PPkinase"/>
    <property type="match status" value="1"/>
</dbReference>
<dbReference type="SUPFAM" id="SSF63999">
    <property type="entry name" value="Thiamin pyrophosphokinase, catalytic domain"/>
    <property type="match status" value="1"/>
</dbReference>
<gene>
    <name evidence="14" type="primary">20214265</name>
    <name evidence="13" type="ORF">HELRODRAFT_68923</name>
</gene>
<reference evidence="13 15" key="2">
    <citation type="journal article" date="2013" name="Nature">
        <title>Insights into bilaterian evolution from three spiralian genomes.</title>
        <authorList>
            <person name="Simakov O."/>
            <person name="Marletaz F."/>
            <person name="Cho S.J."/>
            <person name="Edsinger-Gonzales E."/>
            <person name="Havlak P."/>
            <person name="Hellsten U."/>
            <person name="Kuo D.H."/>
            <person name="Larsson T."/>
            <person name="Lv J."/>
            <person name="Arendt D."/>
            <person name="Savage R."/>
            <person name="Osoegawa K."/>
            <person name="de Jong P."/>
            <person name="Grimwood J."/>
            <person name="Chapman J.A."/>
            <person name="Shapiro H."/>
            <person name="Aerts A."/>
            <person name="Otillar R.P."/>
            <person name="Terry A.Y."/>
            <person name="Boore J.L."/>
            <person name="Grigoriev I.V."/>
            <person name="Lindberg D.R."/>
            <person name="Seaver E.C."/>
            <person name="Weisblat D.A."/>
            <person name="Putnam N.H."/>
            <person name="Rokhsar D.S."/>
        </authorList>
    </citation>
    <scope>NUCLEOTIDE SEQUENCE</scope>
</reference>
<dbReference type="InterPro" id="IPR007373">
    <property type="entry name" value="Thiamin_PyroPKinase_B1-bd"/>
</dbReference>
<dbReference type="FunFam" id="3.40.50.10240:FF:000006">
    <property type="entry name" value="Thiamin pyrophosphokinase 1"/>
    <property type="match status" value="1"/>
</dbReference>
<keyword evidence="7" id="KW-0067">ATP-binding</keyword>
<evidence type="ECO:0000256" key="8">
    <source>
        <dbReference type="ARBA" id="ARBA00050898"/>
    </source>
</evidence>
<keyword evidence="15" id="KW-1185">Reference proteome</keyword>
<dbReference type="PANTHER" id="PTHR13622">
    <property type="entry name" value="THIAMIN PYROPHOSPHOKINASE"/>
    <property type="match status" value="1"/>
</dbReference>
<keyword evidence="4" id="KW-0808">Transferase</keyword>
<dbReference type="RefSeq" id="XP_009027226.1">
    <property type="nucleotide sequence ID" value="XM_009028978.1"/>
</dbReference>
<comment type="subunit">
    <text evidence="3">Homodimer.</text>
</comment>
<evidence type="ECO:0000313" key="13">
    <source>
        <dbReference type="EMBL" id="ESN94717.1"/>
    </source>
</evidence>
<evidence type="ECO:0000259" key="12">
    <source>
        <dbReference type="SMART" id="SM00983"/>
    </source>
</evidence>
<dbReference type="GO" id="GO:0005524">
    <property type="term" value="F:ATP binding"/>
    <property type="evidence" value="ECO:0007669"/>
    <property type="project" value="UniProtKB-KW"/>
</dbReference>
<protein>
    <recommendedName>
        <fullName evidence="10">Thiamine pyrophosphokinase 1</fullName>
    </recommendedName>
    <alternativeName>
        <fullName evidence="11">Thiamin pyrophosphokinase 1</fullName>
    </alternativeName>
</protein>
<dbReference type="SUPFAM" id="SSF63862">
    <property type="entry name" value="Thiamin pyrophosphokinase, substrate-binding domain"/>
    <property type="match status" value="1"/>
</dbReference>
<accession>T1FZL7</accession>
<dbReference type="InterPro" id="IPR006282">
    <property type="entry name" value="Thi_PPkinase"/>
</dbReference>
<name>T1FZL7_HELRO</name>
<dbReference type="KEGG" id="hro:HELRODRAFT_68923"/>
<dbReference type="GO" id="GO:0006772">
    <property type="term" value="P:thiamine metabolic process"/>
    <property type="evidence" value="ECO:0007669"/>
    <property type="project" value="InterPro"/>
</dbReference>
<dbReference type="Gene3D" id="3.40.50.10240">
    <property type="entry name" value="Thiamin pyrophosphokinase, catalytic domain"/>
    <property type="match status" value="1"/>
</dbReference>
<comment type="function">
    <text evidence="9">Catalyzes the phosphorylation of thiamine to thiamine pyrophosphate (TPP) utilizing UTP and therefore links the biosynthesis of TPP to pyrimidines metabolism. By producing thiamine pyrophosphate, a cofactor of the mitochondrial pyruvate dehydrogenase indirectly regulates pyruvate oxidation and lipogenesis. Although it can also catalyze thiamine phosphorylation using ATP and CTP in vitro, it does so with significantly lower efficiency and without physiological relevance evidence.</text>
</comment>
<evidence type="ECO:0000256" key="9">
    <source>
        <dbReference type="ARBA" id="ARBA00055888"/>
    </source>
</evidence>
<dbReference type="CDD" id="cd07995">
    <property type="entry name" value="TPK"/>
    <property type="match status" value="1"/>
</dbReference>
<evidence type="ECO:0000256" key="7">
    <source>
        <dbReference type="ARBA" id="ARBA00022840"/>
    </source>
</evidence>
<dbReference type="Proteomes" id="UP000015101">
    <property type="component" value="Unassembled WGS sequence"/>
</dbReference>
<evidence type="ECO:0000256" key="10">
    <source>
        <dbReference type="ARBA" id="ARBA00074758"/>
    </source>
</evidence>
<dbReference type="InterPro" id="IPR036371">
    <property type="entry name" value="TPK_B1-bd_sf"/>
</dbReference>
<reference evidence="14" key="3">
    <citation type="submission" date="2015-06" db="UniProtKB">
        <authorList>
            <consortium name="EnsemblMetazoa"/>
        </authorList>
    </citation>
    <scope>IDENTIFICATION</scope>
</reference>
<dbReference type="GeneID" id="20214265"/>
<keyword evidence="5" id="KW-0547">Nucleotide-binding</keyword>
<dbReference type="Gene3D" id="2.60.120.320">
    <property type="entry name" value="Thiamin pyrophosphokinase, thiamin-binding domain"/>
    <property type="match status" value="1"/>
</dbReference>
<comment type="similarity">
    <text evidence="2">Belongs to the thiamine pyrophosphokinase family.</text>
</comment>
<evidence type="ECO:0000256" key="3">
    <source>
        <dbReference type="ARBA" id="ARBA00011738"/>
    </source>
</evidence>
<dbReference type="STRING" id="6412.T1FZL7"/>
<dbReference type="EMBL" id="AMQM01001725">
    <property type="status" value="NOT_ANNOTATED_CDS"/>
    <property type="molecule type" value="Genomic_DNA"/>
</dbReference>
<dbReference type="PANTHER" id="PTHR13622:SF8">
    <property type="entry name" value="THIAMIN PYROPHOSPHOKINASE 1"/>
    <property type="match status" value="1"/>
</dbReference>
<dbReference type="InterPro" id="IPR036759">
    <property type="entry name" value="TPK_catalytic_sf"/>
</dbReference>
<dbReference type="eggNOG" id="KOG3153">
    <property type="taxonomic scope" value="Eukaryota"/>
</dbReference>
<evidence type="ECO:0000256" key="6">
    <source>
        <dbReference type="ARBA" id="ARBA00022777"/>
    </source>
</evidence>
<dbReference type="OrthoDB" id="25149at2759"/>
<evidence type="ECO:0000256" key="2">
    <source>
        <dbReference type="ARBA" id="ARBA00006785"/>
    </source>
</evidence>
<dbReference type="GO" id="GO:0016301">
    <property type="term" value="F:kinase activity"/>
    <property type="evidence" value="ECO:0007669"/>
    <property type="project" value="UniProtKB-KW"/>
</dbReference>
<keyword evidence="6" id="KW-0418">Kinase</keyword>
<dbReference type="FunFam" id="2.60.120.320:FF:000002">
    <property type="entry name" value="Thiamine pyrophosphokinase"/>
    <property type="match status" value="1"/>
</dbReference>
<dbReference type="InParanoid" id="T1FZL7"/>
<dbReference type="OMA" id="TDMCKAL"/>
<reference evidence="15" key="1">
    <citation type="submission" date="2012-12" db="EMBL/GenBank/DDBJ databases">
        <authorList>
            <person name="Hellsten U."/>
            <person name="Grimwood J."/>
            <person name="Chapman J.A."/>
            <person name="Shapiro H."/>
            <person name="Aerts A."/>
            <person name="Otillar R.P."/>
            <person name="Terry A.Y."/>
            <person name="Boore J.L."/>
            <person name="Simakov O."/>
            <person name="Marletaz F."/>
            <person name="Cho S.-J."/>
            <person name="Edsinger-Gonzales E."/>
            <person name="Havlak P."/>
            <person name="Kuo D.-H."/>
            <person name="Larsson T."/>
            <person name="Lv J."/>
            <person name="Arendt D."/>
            <person name="Savage R."/>
            <person name="Osoegawa K."/>
            <person name="de Jong P."/>
            <person name="Lindberg D.R."/>
            <person name="Seaver E.C."/>
            <person name="Weisblat D.A."/>
            <person name="Putnam N.H."/>
            <person name="Grigoriev I.V."/>
            <person name="Rokhsar D.S."/>
        </authorList>
    </citation>
    <scope>NUCLEOTIDE SEQUENCE</scope>
</reference>
<evidence type="ECO:0000256" key="4">
    <source>
        <dbReference type="ARBA" id="ARBA00022679"/>
    </source>
</evidence>